<accession>A0A9J6DRQ6</accession>
<gene>
    <name evidence="1" type="ORF">HPB51_000081</name>
</gene>
<evidence type="ECO:0000313" key="1">
    <source>
        <dbReference type="EMBL" id="KAH8024641.1"/>
    </source>
</evidence>
<dbReference type="Proteomes" id="UP000821866">
    <property type="component" value="Unassembled WGS sequence"/>
</dbReference>
<keyword evidence="2" id="KW-1185">Reference proteome</keyword>
<evidence type="ECO:0000313" key="2">
    <source>
        <dbReference type="Proteomes" id="UP000821866"/>
    </source>
</evidence>
<reference evidence="1" key="1">
    <citation type="journal article" date="2020" name="Cell">
        <title>Large-Scale Comparative Analyses of Tick Genomes Elucidate Their Genetic Diversity and Vector Capacities.</title>
        <authorList>
            <consortium name="Tick Genome and Microbiome Consortium (TIGMIC)"/>
            <person name="Jia N."/>
            <person name="Wang J."/>
            <person name="Shi W."/>
            <person name="Du L."/>
            <person name="Sun Y."/>
            <person name="Zhan W."/>
            <person name="Jiang J.F."/>
            <person name="Wang Q."/>
            <person name="Zhang B."/>
            <person name="Ji P."/>
            <person name="Bell-Sakyi L."/>
            <person name="Cui X.M."/>
            <person name="Yuan T.T."/>
            <person name="Jiang B.G."/>
            <person name="Yang W.F."/>
            <person name="Lam T.T."/>
            <person name="Chang Q.C."/>
            <person name="Ding S.J."/>
            <person name="Wang X.J."/>
            <person name="Zhu J.G."/>
            <person name="Ruan X.D."/>
            <person name="Zhao L."/>
            <person name="Wei J.T."/>
            <person name="Ye R.Z."/>
            <person name="Que T.C."/>
            <person name="Du C.H."/>
            <person name="Zhou Y.H."/>
            <person name="Cheng J.X."/>
            <person name="Dai P.F."/>
            <person name="Guo W.B."/>
            <person name="Han X.H."/>
            <person name="Huang E.J."/>
            <person name="Li L.F."/>
            <person name="Wei W."/>
            <person name="Gao Y.C."/>
            <person name="Liu J.Z."/>
            <person name="Shao H.Z."/>
            <person name="Wang X."/>
            <person name="Wang C.C."/>
            <person name="Yang T.C."/>
            <person name="Huo Q.B."/>
            <person name="Li W."/>
            <person name="Chen H.Y."/>
            <person name="Chen S.E."/>
            <person name="Zhou L.G."/>
            <person name="Ni X.B."/>
            <person name="Tian J.H."/>
            <person name="Sheng Y."/>
            <person name="Liu T."/>
            <person name="Pan Y.S."/>
            <person name="Xia L.Y."/>
            <person name="Li J."/>
            <person name="Zhao F."/>
            <person name="Cao W.C."/>
        </authorList>
    </citation>
    <scope>NUCLEOTIDE SEQUENCE</scope>
    <source>
        <strain evidence="1">Rmic-2018</strain>
    </source>
</reference>
<protein>
    <submittedName>
        <fullName evidence="1">Uncharacterized protein</fullName>
    </submittedName>
</protein>
<name>A0A9J6DRQ6_RHIMP</name>
<reference evidence="1" key="2">
    <citation type="submission" date="2021-09" db="EMBL/GenBank/DDBJ databases">
        <authorList>
            <person name="Jia N."/>
            <person name="Wang J."/>
            <person name="Shi W."/>
            <person name="Du L."/>
            <person name="Sun Y."/>
            <person name="Zhan W."/>
            <person name="Jiang J."/>
            <person name="Wang Q."/>
            <person name="Zhang B."/>
            <person name="Ji P."/>
            <person name="Sakyi L.B."/>
            <person name="Cui X."/>
            <person name="Yuan T."/>
            <person name="Jiang B."/>
            <person name="Yang W."/>
            <person name="Lam T.T.-Y."/>
            <person name="Chang Q."/>
            <person name="Ding S."/>
            <person name="Wang X."/>
            <person name="Zhu J."/>
            <person name="Ruan X."/>
            <person name="Zhao L."/>
            <person name="Wei J."/>
            <person name="Que T."/>
            <person name="Du C."/>
            <person name="Cheng J."/>
            <person name="Dai P."/>
            <person name="Han X."/>
            <person name="Huang E."/>
            <person name="Gao Y."/>
            <person name="Liu J."/>
            <person name="Shao H."/>
            <person name="Ye R."/>
            <person name="Li L."/>
            <person name="Wei W."/>
            <person name="Wang X."/>
            <person name="Wang C."/>
            <person name="Huo Q."/>
            <person name="Li W."/>
            <person name="Guo W."/>
            <person name="Chen H."/>
            <person name="Chen S."/>
            <person name="Zhou L."/>
            <person name="Zhou L."/>
            <person name="Ni X."/>
            <person name="Tian J."/>
            <person name="Zhou Y."/>
            <person name="Sheng Y."/>
            <person name="Liu T."/>
            <person name="Pan Y."/>
            <person name="Xia L."/>
            <person name="Li J."/>
            <person name="Zhao F."/>
            <person name="Cao W."/>
        </authorList>
    </citation>
    <scope>NUCLEOTIDE SEQUENCE</scope>
    <source>
        <strain evidence="1">Rmic-2018</strain>
        <tissue evidence="1">Larvae</tissue>
    </source>
</reference>
<proteinExistence type="predicted"/>
<sequence>MAAPTSPTDTNPTVLGPSPFVGKRHPSEVISISISLPPFDSDACRIVTRFERSFGPPACTLREELAFQPVFNSIFCESAHHSTPGRAGAQGFLWQVSCAVASSSRERATALILHSRSSGTELLLRSQHRTSSVYNLRMSKITIKVPVGLLVLDVMPVMLVALWPLRKQQVVLNLQCSALTWLMINFSFDNIESKSASGDGFPAVASGLLHRLKALLAFVLRESNKMANRQPGDDYDELDNI</sequence>
<dbReference type="AlphaFoldDB" id="A0A9J6DRQ6"/>
<comment type="caution">
    <text evidence="1">The sequence shown here is derived from an EMBL/GenBank/DDBJ whole genome shotgun (WGS) entry which is preliminary data.</text>
</comment>
<organism evidence="1 2">
    <name type="scientific">Rhipicephalus microplus</name>
    <name type="common">Cattle tick</name>
    <name type="synonym">Boophilus microplus</name>
    <dbReference type="NCBI Taxonomy" id="6941"/>
    <lineage>
        <taxon>Eukaryota</taxon>
        <taxon>Metazoa</taxon>
        <taxon>Ecdysozoa</taxon>
        <taxon>Arthropoda</taxon>
        <taxon>Chelicerata</taxon>
        <taxon>Arachnida</taxon>
        <taxon>Acari</taxon>
        <taxon>Parasitiformes</taxon>
        <taxon>Ixodida</taxon>
        <taxon>Ixodoidea</taxon>
        <taxon>Ixodidae</taxon>
        <taxon>Rhipicephalinae</taxon>
        <taxon>Rhipicephalus</taxon>
        <taxon>Boophilus</taxon>
    </lineage>
</organism>
<dbReference type="EMBL" id="JABSTU010000007">
    <property type="protein sequence ID" value="KAH8024641.1"/>
    <property type="molecule type" value="Genomic_DNA"/>
</dbReference>